<evidence type="ECO:0000313" key="7">
    <source>
        <dbReference type="EMBL" id="RKX65169.1"/>
    </source>
</evidence>
<dbReference type="PRINTS" id="PR00395">
    <property type="entry name" value="RIBOSOMALS2"/>
</dbReference>
<dbReference type="EMBL" id="QNBC01000106">
    <property type="protein sequence ID" value="RKX65169.1"/>
    <property type="molecule type" value="Genomic_DNA"/>
</dbReference>
<dbReference type="PROSITE" id="PS00962">
    <property type="entry name" value="RIBOSOMAL_S2_1"/>
    <property type="match status" value="1"/>
</dbReference>
<comment type="similarity">
    <text evidence="1 5">Belongs to the universal ribosomal protein uS2 family.</text>
</comment>
<dbReference type="Proteomes" id="UP000282321">
    <property type="component" value="Unassembled WGS sequence"/>
</dbReference>
<evidence type="ECO:0000256" key="6">
    <source>
        <dbReference type="SAM" id="MobiDB-lite"/>
    </source>
</evidence>
<feature type="compositionally biased region" description="Basic and acidic residues" evidence="6">
    <location>
        <begin position="283"/>
        <end position="309"/>
    </location>
</feature>
<dbReference type="Gene3D" id="1.10.287.610">
    <property type="entry name" value="Helix hairpin bin"/>
    <property type="match status" value="1"/>
</dbReference>
<dbReference type="PANTHER" id="PTHR12534">
    <property type="entry name" value="30S RIBOSOMAL PROTEIN S2 PROKARYOTIC AND ORGANELLAR"/>
    <property type="match status" value="1"/>
</dbReference>
<comment type="caution">
    <text evidence="7">The sequence shown here is derived from an EMBL/GenBank/DDBJ whole genome shotgun (WGS) entry which is preliminary data.</text>
</comment>
<evidence type="ECO:0000256" key="3">
    <source>
        <dbReference type="ARBA" id="ARBA00023274"/>
    </source>
</evidence>
<dbReference type="InterPro" id="IPR023591">
    <property type="entry name" value="Ribosomal_uS2_flav_dom_sf"/>
</dbReference>
<dbReference type="InterPro" id="IPR018130">
    <property type="entry name" value="Ribosomal_uS2_CS"/>
</dbReference>
<feature type="compositionally biased region" description="Basic and acidic residues" evidence="6">
    <location>
        <begin position="228"/>
        <end position="257"/>
    </location>
</feature>
<dbReference type="Pfam" id="PF00318">
    <property type="entry name" value="Ribosomal_S2"/>
    <property type="match status" value="1"/>
</dbReference>
<evidence type="ECO:0000256" key="4">
    <source>
        <dbReference type="ARBA" id="ARBA00035256"/>
    </source>
</evidence>
<dbReference type="CDD" id="cd01425">
    <property type="entry name" value="RPS2"/>
    <property type="match status" value="1"/>
</dbReference>
<dbReference type="GO" id="GO:0022627">
    <property type="term" value="C:cytosolic small ribosomal subunit"/>
    <property type="evidence" value="ECO:0007669"/>
    <property type="project" value="TreeGrafter"/>
</dbReference>
<dbReference type="NCBIfam" id="TIGR01011">
    <property type="entry name" value="rpsB_bact"/>
    <property type="match status" value="1"/>
</dbReference>
<evidence type="ECO:0000313" key="8">
    <source>
        <dbReference type="Proteomes" id="UP000282321"/>
    </source>
</evidence>
<gene>
    <name evidence="5 7" type="primary">rpsB</name>
    <name evidence="7" type="ORF">DRP44_06920</name>
</gene>
<evidence type="ECO:0000256" key="2">
    <source>
        <dbReference type="ARBA" id="ARBA00022980"/>
    </source>
</evidence>
<reference evidence="7 8" key="1">
    <citation type="submission" date="2018-06" db="EMBL/GenBank/DDBJ databases">
        <title>Extensive metabolic versatility and redundancy in microbially diverse, dynamic hydrothermal sediments.</title>
        <authorList>
            <person name="Dombrowski N."/>
            <person name="Teske A."/>
            <person name="Baker B.J."/>
        </authorList>
    </citation>
    <scope>NUCLEOTIDE SEQUENCE [LARGE SCALE GENOMIC DNA]</scope>
    <source>
        <strain evidence="7">B35_G9</strain>
    </source>
</reference>
<feature type="region of interest" description="Disordered" evidence="6">
    <location>
        <begin position="228"/>
        <end position="357"/>
    </location>
</feature>
<sequence>MIEVSVKTLLEAGAHFGHRTWRWNPKMKEFIYGEKNGIHIIDVEKTLQYLEKAYEFVRDSVAEGKTVLMVGTKRQAKDIIKENAERAGAYYVTERWLGGMLTNFRTIKKTVARMIDYEKMEEDGRMDEITKKEALKIRKERMKLNKYLDGIRDMNRIPDIMFIIDIRNEEIAFKEALKLGIPVVAIVDTNIDPDDVAYPIPGNDDATKSIKLFTSVIAAAIEEGKEMREKKLESGTEEKMIEERKAEEDKADREKAAKAATHTKKTIHKTAEKKAVKKTPAKKTKEEPKKEAKSVTKDEKKEVKSEKKTTVKKTTKKAPEKTKKTEKKAATKTTKTEKKAEKKTTTKKSTAKKTEEK</sequence>
<dbReference type="HAMAP" id="MF_00291_B">
    <property type="entry name" value="Ribosomal_uS2_B"/>
    <property type="match status" value="1"/>
</dbReference>
<dbReference type="PANTHER" id="PTHR12534:SF0">
    <property type="entry name" value="SMALL RIBOSOMAL SUBUNIT PROTEIN US2M"/>
    <property type="match status" value="1"/>
</dbReference>
<dbReference type="FunFam" id="1.10.287.610:FF:000001">
    <property type="entry name" value="30S ribosomal protein S2"/>
    <property type="match status" value="1"/>
</dbReference>
<dbReference type="InterPro" id="IPR001865">
    <property type="entry name" value="Ribosomal_uS2"/>
</dbReference>
<accession>A0A660S647</accession>
<evidence type="ECO:0000256" key="5">
    <source>
        <dbReference type="HAMAP-Rule" id="MF_00291"/>
    </source>
</evidence>
<proteinExistence type="inferred from homology"/>
<evidence type="ECO:0000256" key="1">
    <source>
        <dbReference type="ARBA" id="ARBA00006242"/>
    </source>
</evidence>
<protein>
    <recommendedName>
        <fullName evidence="4 5">Small ribosomal subunit protein uS2</fullName>
    </recommendedName>
</protein>
<dbReference type="GO" id="GO:0003735">
    <property type="term" value="F:structural constituent of ribosome"/>
    <property type="evidence" value="ECO:0007669"/>
    <property type="project" value="InterPro"/>
</dbReference>
<dbReference type="InterPro" id="IPR005706">
    <property type="entry name" value="Ribosomal_uS2_bac/mit/plastid"/>
</dbReference>
<keyword evidence="2 5" id="KW-0689">Ribosomal protein</keyword>
<dbReference type="AlphaFoldDB" id="A0A660S647"/>
<dbReference type="SUPFAM" id="SSF52313">
    <property type="entry name" value="Ribosomal protein S2"/>
    <property type="match status" value="1"/>
</dbReference>
<dbReference type="Gene3D" id="3.40.50.10490">
    <property type="entry name" value="Glucose-6-phosphate isomerase like protein, domain 1"/>
    <property type="match status" value="1"/>
</dbReference>
<organism evidence="7 8">
    <name type="scientific">candidate division TA06 bacterium</name>
    <dbReference type="NCBI Taxonomy" id="2250710"/>
    <lineage>
        <taxon>Bacteria</taxon>
        <taxon>Bacteria division TA06</taxon>
    </lineage>
</organism>
<dbReference type="GO" id="GO:0006412">
    <property type="term" value="P:translation"/>
    <property type="evidence" value="ECO:0007669"/>
    <property type="project" value="UniProtKB-UniRule"/>
</dbReference>
<feature type="compositionally biased region" description="Basic and acidic residues" evidence="6">
    <location>
        <begin position="317"/>
        <end position="344"/>
    </location>
</feature>
<keyword evidence="3 5" id="KW-0687">Ribonucleoprotein</keyword>
<name>A0A660S647_UNCT6</name>